<dbReference type="AlphaFoldDB" id="A0A7C3C2I5"/>
<organism evidence="3">
    <name type="scientific">Sulfurimonas autotrophica</name>
    <dbReference type="NCBI Taxonomy" id="202747"/>
    <lineage>
        <taxon>Bacteria</taxon>
        <taxon>Pseudomonadati</taxon>
        <taxon>Campylobacterota</taxon>
        <taxon>Epsilonproteobacteria</taxon>
        <taxon>Campylobacterales</taxon>
        <taxon>Sulfurimonadaceae</taxon>
        <taxon>Sulfurimonas</taxon>
    </lineage>
</organism>
<feature type="domain" description="Inner membrane protein YgaP-like transmembrane" evidence="2">
    <location>
        <begin position="1"/>
        <end position="61"/>
    </location>
</feature>
<reference evidence="3" key="1">
    <citation type="journal article" date="2020" name="mSystems">
        <title>Genome- and Community-Level Interaction Insights into Carbon Utilization and Element Cycling Functions of Hydrothermarchaeota in Hydrothermal Sediment.</title>
        <authorList>
            <person name="Zhou Z."/>
            <person name="Liu Y."/>
            <person name="Xu W."/>
            <person name="Pan J."/>
            <person name="Luo Z.H."/>
            <person name="Li M."/>
        </authorList>
    </citation>
    <scope>NUCLEOTIDE SEQUENCE [LARGE SCALE GENOMIC DNA]</scope>
    <source>
        <strain evidence="3">HyVt-507</strain>
    </source>
</reference>
<comment type="caution">
    <text evidence="3">The sequence shown here is derived from an EMBL/GenBank/DDBJ whole genome shotgun (WGS) entry which is preliminary data.</text>
</comment>
<evidence type="ECO:0000259" key="2">
    <source>
        <dbReference type="Pfam" id="PF11127"/>
    </source>
</evidence>
<accession>A0A7C3C2I5</accession>
<dbReference type="Pfam" id="PF11127">
    <property type="entry name" value="YgaP-like_TM"/>
    <property type="match status" value="1"/>
</dbReference>
<evidence type="ECO:0000256" key="1">
    <source>
        <dbReference type="SAM" id="Phobius"/>
    </source>
</evidence>
<evidence type="ECO:0000313" key="3">
    <source>
        <dbReference type="EMBL" id="HFB53644.1"/>
    </source>
</evidence>
<keyword evidence="1" id="KW-0472">Membrane</keyword>
<name>A0A7C3C2I5_9BACT</name>
<keyword evidence="1" id="KW-1133">Transmembrane helix</keyword>
<protein>
    <submittedName>
        <fullName evidence="3">DUF2892 domain-containing protein</fullName>
    </submittedName>
</protein>
<feature type="transmembrane region" description="Helical" evidence="1">
    <location>
        <begin position="12"/>
        <end position="31"/>
    </location>
</feature>
<dbReference type="Proteomes" id="UP000886390">
    <property type="component" value="Unassembled WGS sequence"/>
</dbReference>
<gene>
    <name evidence="3" type="ORF">ENJ67_02815</name>
</gene>
<proteinExistence type="predicted"/>
<sequence>MCINLGKADRAIRAIAGLGLIIYGLVAQNYIIAGVGAIPLLTAVFGFCPFYPLFKLNTGCKKD</sequence>
<feature type="transmembrane region" description="Helical" evidence="1">
    <location>
        <begin position="37"/>
        <end position="54"/>
    </location>
</feature>
<dbReference type="EMBL" id="DRNH01000151">
    <property type="protein sequence ID" value="HFB53644.1"/>
    <property type="molecule type" value="Genomic_DNA"/>
</dbReference>
<keyword evidence="1" id="KW-0812">Transmembrane</keyword>
<dbReference type="InterPro" id="IPR021309">
    <property type="entry name" value="YgaP-like_TM"/>
</dbReference>